<reference evidence="2 3" key="1">
    <citation type="journal article" date="2023" name="Plants (Basel)">
        <title>Bridging the Gap: Combining Genomics and Transcriptomics Approaches to Understand Stylosanthes scabra, an Orphan Legume from the Brazilian Caatinga.</title>
        <authorList>
            <person name="Ferreira-Neto J.R.C."/>
            <person name="da Silva M.D."/>
            <person name="Binneck E."/>
            <person name="de Melo N.F."/>
            <person name="da Silva R.H."/>
            <person name="de Melo A.L.T.M."/>
            <person name="Pandolfi V."/>
            <person name="Bustamante F.O."/>
            <person name="Brasileiro-Vidal A.C."/>
            <person name="Benko-Iseppon A.M."/>
        </authorList>
    </citation>
    <scope>NUCLEOTIDE SEQUENCE [LARGE SCALE GENOMIC DNA]</scope>
    <source>
        <tissue evidence="2">Leaves</tissue>
    </source>
</reference>
<feature type="compositionally biased region" description="Basic residues" evidence="1">
    <location>
        <begin position="297"/>
        <end position="307"/>
    </location>
</feature>
<gene>
    <name evidence="2" type="ORF">PIB30_032612</name>
</gene>
<proteinExistence type="predicted"/>
<feature type="region of interest" description="Disordered" evidence="1">
    <location>
        <begin position="336"/>
        <end position="357"/>
    </location>
</feature>
<comment type="caution">
    <text evidence="2">The sequence shown here is derived from an EMBL/GenBank/DDBJ whole genome shotgun (WGS) entry which is preliminary data.</text>
</comment>
<keyword evidence="3" id="KW-1185">Reference proteome</keyword>
<evidence type="ECO:0000313" key="3">
    <source>
        <dbReference type="Proteomes" id="UP001341840"/>
    </source>
</evidence>
<dbReference type="Gene3D" id="3.40.1740.10">
    <property type="entry name" value="VC0467-like"/>
    <property type="match status" value="1"/>
</dbReference>
<protein>
    <submittedName>
        <fullName evidence="2">Uncharacterized protein</fullName>
    </submittedName>
</protein>
<feature type="compositionally biased region" description="Polar residues" evidence="1">
    <location>
        <begin position="345"/>
        <end position="357"/>
    </location>
</feature>
<feature type="region of interest" description="Disordered" evidence="1">
    <location>
        <begin position="297"/>
        <end position="318"/>
    </location>
</feature>
<dbReference type="InterPro" id="IPR003774">
    <property type="entry name" value="AlgH-like"/>
</dbReference>
<evidence type="ECO:0000256" key="1">
    <source>
        <dbReference type="SAM" id="MobiDB-lite"/>
    </source>
</evidence>
<name>A0ABU6UCP2_9FABA</name>
<dbReference type="SUPFAM" id="SSF143456">
    <property type="entry name" value="VC0467-like"/>
    <property type="match status" value="1"/>
</dbReference>
<dbReference type="PANTHER" id="PTHR31984:SF12">
    <property type="entry name" value="THIOREDOXIN DOMAIN-CONTAINING PROTEIN"/>
    <property type="match status" value="1"/>
</dbReference>
<accession>A0ABU6UCP2</accession>
<sequence>MAESLDYVTMKLPAIYLLDCTLNDCDLLLKSANQGEVYPALILFPAEIKKAVLYEGDMAVIDIMKFVTDHGSNFHHLIKEKALWVSERVVKNQDLYDTLQTEIHEESLKHSKYVAAPVHDIMRDEVIKPNVMNSPVSDGPHETLPHVVTGSVLIATEKLSGVQPFDGAKILIVAADQLTGFQGLIINKRIEWNVMPAIKDSFEKLMEAPLSFGGPVIQSGLPLSSLTTVSGGSFPEILPGICFLDQSGVLPSAVGEVATSLGKAVYLRPLGPCFWSCFGILNLKLYVHPLGDPPFFRTRKNGPRQRRQCSGVNAEPNKPNPVQAWAIAVNPIAESSMEQAGGGENLQNTPTIKSDRV</sequence>
<organism evidence="2 3">
    <name type="scientific">Stylosanthes scabra</name>
    <dbReference type="NCBI Taxonomy" id="79078"/>
    <lineage>
        <taxon>Eukaryota</taxon>
        <taxon>Viridiplantae</taxon>
        <taxon>Streptophyta</taxon>
        <taxon>Embryophyta</taxon>
        <taxon>Tracheophyta</taxon>
        <taxon>Spermatophyta</taxon>
        <taxon>Magnoliopsida</taxon>
        <taxon>eudicotyledons</taxon>
        <taxon>Gunneridae</taxon>
        <taxon>Pentapetalae</taxon>
        <taxon>rosids</taxon>
        <taxon>fabids</taxon>
        <taxon>Fabales</taxon>
        <taxon>Fabaceae</taxon>
        <taxon>Papilionoideae</taxon>
        <taxon>50 kb inversion clade</taxon>
        <taxon>dalbergioids sensu lato</taxon>
        <taxon>Dalbergieae</taxon>
        <taxon>Pterocarpus clade</taxon>
        <taxon>Stylosanthes</taxon>
    </lineage>
</organism>
<dbReference type="PANTHER" id="PTHR31984">
    <property type="entry name" value="TRANSPORTER, PUTATIVE (DUF179)-RELATED"/>
    <property type="match status" value="1"/>
</dbReference>
<dbReference type="EMBL" id="JASCZI010120973">
    <property type="protein sequence ID" value="MED6158410.1"/>
    <property type="molecule type" value="Genomic_DNA"/>
</dbReference>
<evidence type="ECO:0000313" key="2">
    <source>
        <dbReference type="EMBL" id="MED6158410.1"/>
    </source>
</evidence>
<dbReference type="Proteomes" id="UP001341840">
    <property type="component" value="Unassembled WGS sequence"/>
</dbReference>